<evidence type="ECO:0000256" key="1">
    <source>
        <dbReference type="ARBA" id="ARBA00004613"/>
    </source>
</evidence>
<feature type="chain" id="PRO_5024486922" description="Carboxypeptidase" evidence="10">
    <location>
        <begin position="20"/>
        <end position="510"/>
    </location>
</feature>
<comment type="subcellular location">
    <subcellularLocation>
        <location evidence="1">Secreted</location>
    </subcellularLocation>
</comment>
<dbReference type="PANTHER" id="PTHR11802">
    <property type="entry name" value="SERINE PROTEASE FAMILY S10 SERINE CARBOXYPEPTIDASE"/>
    <property type="match status" value="1"/>
</dbReference>
<keyword evidence="7 10" id="KW-0378">Hydrolase</keyword>
<proteinExistence type="inferred from homology"/>
<dbReference type="Gene3D" id="3.40.50.1820">
    <property type="entry name" value="alpha/beta hydrolase"/>
    <property type="match status" value="1"/>
</dbReference>
<dbReference type="InterPro" id="IPR018202">
    <property type="entry name" value="Ser_caboxypep_ser_AS"/>
</dbReference>
<name>A0A5N5T9D9_9CRUS</name>
<dbReference type="PROSITE" id="PS00131">
    <property type="entry name" value="CARBOXYPEPT_SER_SER"/>
    <property type="match status" value="1"/>
</dbReference>
<dbReference type="EMBL" id="SEYY01005898">
    <property type="protein sequence ID" value="KAB7503102.1"/>
    <property type="molecule type" value="Genomic_DNA"/>
</dbReference>
<dbReference type="InterPro" id="IPR029058">
    <property type="entry name" value="AB_hydrolase_fold"/>
</dbReference>
<feature type="signal peptide" evidence="10">
    <location>
        <begin position="1"/>
        <end position="19"/>
    </location>
</feature>
<evidence type="ECO:0000256" key="9">
    <source>
        <dbReference type="ARBA" id="ARBA00055847"/>
    </source>
</evidence>
<accession>A0A5N5T9D9</accession>
<feature type="region of interest" description="Disordered" evidence="11">
    <location>
        <begin position="472"/>
        <end position="496"/>
    </location>
</feature>
<evidence type="ECO:0000256" key="6">
    <source>
        <dbReference type="ARBA" id="ARBA00022729"/>
    </source>
</evidence>
<keyword evidence="13" id="KW-1185">Reference proteome</keyword>
<dbReference type="SUPFAM" id="SSF53474">
    <property type="entry name" value="alpha/beta-Hydrolases"/>
    <property type="match status" value="1"/>
</dbReference>
<evidence type="ECO:0000256" key="2">
    <source>
        <dbReference type="ARBA" id="ARBA00009431"/>
    </source>
</evidence>
<dbReference type="GO" id="GO:0006508">
    <property type="term" value="P:proteolysis"/>
    <property type="evidence" value="ECO:0007669"/>
    <property type="project" value="UniProtKB-KW"/>
</dbReference>
<keyword evidence="6 10" id="KW-0732">Signal</keyword>
<evidence type="ECO:0000256" key="10">
    <source>
        <dbReference type="RuleBase" id="RU361156"/>
    </source>
</evidence>
<gene>
    <name evidence="12" type="primary">Scpep1_0</name>
    <name evidence="12" type="ORF">Anas_10915</name>
</gene>
<evidence type="ECO:0000256" key="7">
    <source>
        <dbReference type="ARBA" id="ARBA00022801"/>
    </source>
</evidence>
<comment type="similarity">
    <text evidence="2 10">Belongs to the peptidase S10 family.</text>
</comment>
<dbReference type="OrthoDB" id="443318at2759"/>
<keyword evidence="8" id="KW-0325">Glycoprotein</keyword>
<sequence length="510" mass="57623">MKKLFCILLTLLILSHSKADPLDEDYGYVDVREGAHLFWVVYHTELPGDWSTHPLILWLQGGPGSSGVGYGNFWELGPYDINGNLREGRWTKKANLMFIDNPVGTGYSYVDSPDLYCTNNTQIADDLVTLITSVFTNYPDMQKMPFFVYAESYGGKMTADFAIALDAAIARGDITSNFQGIATGDSWISPMDSVNTWGSYLYWMGMVNKDGQAQIDAAAARTQEAVDNGNWVEATAQWSITEGVVEAVTYGVDFYNVLAEDSNAYFVPNPDDEKLYSYFEPEMRKSFFRHVKPYTKKVGDELDDFMNGPQKAHWNISDDVTWGGQSGYVFDNLRGDFMKPVVESVAYLLNNSHIHVAVYTGDLDLICDTPGTYLWIDNMQYSQKSGFGETKRDALYVSTYPNVAAYNQRFERFSLFTILRSGHMVPLDAPEMSLNMIDIITGYGNETVSAKRKAEVAKKLHKVKHAKVALHEAKENKETKETHHEKAEPVHLTKQEAEKIKEKQYSIYKK</sequence>
<organism evidence="12 13">
    <name type="scientific">Armadillidium nasatum</name>
    <dbReference type="NCBI Taxonomy" id="96803"/>
    <lineage>
        <taxon>Eukaryota</taxon>
        <taxon>Metazoa</taxon>
        <taxon>Ecdysozoa</taxon>
        <taxon>Arthropoda</taxon>
        <taxon>Crustacea</taxon>
        <taxon>Multicrustacea</taxon>
        <taxon>Malacostraca</taxon>
        <taxon>Eumalacostraca</taxon>
        <taxon>Peracarida</taxon>
        <taxon>Isopoda</taxon>
        <taxon>Oniscidea</taxon>
        <taxon>Crinocheta</taxon>
        <taxon>Armadillidiidae</taxon>
        <taxon>Armadillidium</taxon>
    </lineage>
</organism>
<keyword evidence="3" id="KW-0964">Secreted</keyword>
<dbReference type="PANTHER" id="PTHR11802:SF3">
    <property type="entry name" value="RETINOID-INDUCIBLE SERINE CARBOXYPEPTIDASE"/>
    <property type="match status" value="1"/>
</dbReference>
<dbReference type="EC" id="3.4.16.-" evidence="10"/>
<evidence type="ECO:0000256" key="8">
    <source>
        <dbReference type="ARBA" id="ARBA00023180"/>
    </source>
</evidence>
<dbReference type="Pfam" id="PF00450">
    <property type="entry name" value="Peptidase_S10"/>
    <property type="match status" value="1"/>
</dbReference>
<comment type="caution">
    <text evidence="12">The sequence shown here is derived from an EMBL/GenBank/DDBJ whole genome shotgun (WGS) entry which is preliminary data.</text>
</comment>
<dbReference type="GO" id="GO:0004185">
    <property type="term" value="F:serine-type carboxypeptidase activity"/>
    <property type="evidence" value="ECO:0007669"/>
    <property type="project" value="UniProtKB-UniRule"/>
</dbReference>
<keyword evidence="5 10" id="KW-0645">Protease</keyword>
<dbReference type="Proteomes" id="UP000326759">
    <property type="component" value="Unassembled WGS sequence"/>
</dbReference>
<evidence type="ECO:0000313" key="12">
    <source>
        <dbReference type="EMBL" id="KAB7503102.1"/>
    </source>
</evidence>
<evidence type="ECO:0000313" key="13">
    <source>
        <dbReference type="Proteomes" id="UP000326759"/>
    </source>
</evidence>
<evidence type="ECO:0000256" key="11">
    <source>
        <dbReference type="SAM" id="MobiDB-lite"/>
    </source>
</evidence>
<protein>
    <recommendedName>
        <fullName evidence="10">Carboxypeptidase</fullName>
        <ecNumber evidence="10">3.4.16.-</ecNumber>
    </recommendedName>
</protein>
<dbReference type="GO" id="GO:0005576">
    <property type="term" value="C:extracellular region"/>
    <property type="evidence" value="ECO:0007669"/>
    <property type="project" value="UniProtKB-SubCell"/>
</dbReference>
<evidence type="ECO:0000256" key="3">
    <source>
        <dbReference type="ARBA" id="ARBA00022525"/>
    </source>
</evidence>
<comment type="function">
    <text evidence="9">May be involved in vascular wall and kidney homeostasis.</text>
</comment>
<dbReference type="FunFam" id="3.40.50.1820:FF:000075">
    <property type="entry name" value="Carboxypeptidase"/>
    <property type="match status" value="1"/>
</dbReference>
<keyword evidence="4 10" id="KW-0121">Carboxypeptidase</keyword>
<evidence type="ECO:0000256" key="5">
    <source>
        <dbReference type="ARBA" id="ARBA00022670"/>
    </source>
</evidence>
<evidence type="ECO:0000256" key="4">
    <source>
        <dbReference type="ARBA" id="ARBA00022645"/>
    </source>
</evidence>
<dbReference type="PRINTS" id="PR00724">
    <property type="entry name" value="CRBOXYPTASEC"/>
</dbReference>
<reference evidence="12 13" key="1">
    <citation type="journal article" date="2019" name="PLoS Biol.">
        <title>Sex chromosomes control vertical transmission of feminizing Wolbachia symbionts in an isopod.</title>
        <authorList>
            <person name="Becking T."/>
            <person name="Chebbi M.A."/>
            <person name="Giraud I."/>
            <person name="Moumen B."/>
            <person name="Laverre T."/>
            <person name="Caubet Y."/>
            <person name="Peccoud J."/>
            <person name="Gilbert C."/>
            <person name="Cordaux R."/>
        </authorList>
    </citation>
    <scope>NUCLEOTIDE SEQUENCE [LARGE SCALE GENOMIC DNA]</scope>
    <source>
        <strain evidence="12">ANa2</strain>
        <tissue evidence="12">Whole body excluding digestive tract and cuticle</tissue>
    </source>
</reference>
<dbReference type="AlphaFoldDB" id="A0A5N5T9D9"/>
<dbReference type="InterPro" id="IPR001563">
    <property type="entry name" value="Peptidase_S10"/>
</dbReference>